<proteinExistence type="predicted"/>
<dbReference type="Proteomes" id="UP000717328">
    <property type="component" value="Unassembled WGS sequence"/>
</dbReference>
<accession>A0A9P7KH43</accession>
<dbReference type="EMBL" id="JABCKI010001199">
    <property type="protein sequence ID" value="KAG5649304.1"/>
    <property type="molecule type" value="Genomic_DNA"/>
</dbReference>
<protein>
    <submittedName>
        <fullName evidence="1">Uncharacterized protein</fullName>
    </submittedName>
</protein>
<reference evidence="1" key="2">
    <citation type="submission" date="2021-10" db="EMBL/GenBank/DDBJ databases">
        <title>Phylogenomics reveals ancestral predisposition of the termite-cultivated fungus Termitomyces towards a domesticated lifestyle.</title>
        <authorList>
            <person name="Auxier B."/>
            <person name="Grum-Grzhimaylo A."/>
            <person name="Cardenas M.E."/>
            <person name="Lodge J.D."/>
            <person name="Laessoe T."/>
            <person name="Pedersen O."/>
            <person name="Smith M.E."/>
            <person name="Kuyper T.W."/>
            <person name="Franco-Molano E.A."/>
            <person name="Baroni T.J."/>
            <person name="Aanen D.K."/>
        </authorList>
    </citation>
    <scope>NUCLEOTIDE SEQUENCE</scope>
    <source>
        <strain evidence="1">D49</strain>
    </source>
</reference>
<evidence type="ECO:0000313" key="1">
    <source>
        <dbReference type="EMBL" id="KAG5649304.1"/>
    </source>
</evidence>
<organism evidence="1 2">
    <name type="scientific">Sphagnurus paluster</name>
    <dbReference type="NCBI Taxonomy" id="117069"/>
    <lineage>
        <taxon>Eukaryota</taxon>
        <taxon>Fungi</taxon>
        <taxon>Dikarya</taxon>
        <taxon>Basidiomycota</taxon>
        <taxon>Agaricomycotina</taxon>
        <taxon>Agaricomycetes</taxon>
        <taxon>Agaricomycetidae</taxon>
        <taxon>Agaricales</taxon>
        <taxon>Tricholomatineae</taxon>
        <taxon>Lyophyllaceae</taxon>
        <taxon>Sphagnurus</taxon>
    </lineage>
</organism>
<sequence length="143" mass="16005">MAKLSLLALQCINLNLNGYQRKSTSSPRSPTLVVSKYSPDEYERIAYCNGIAGGDDHPELVYRSDFYTTPFPKPSGRFPSIPVKSLRGVFNTPLNSVWDTVSPHIRDLIKARKIQWSSIDPARFYTYGPAEERQNGSLGPVVI</sequence>
<comment type="caution">
    <text evidence="1">The sequence shown here is derived from an EMBL/GenBank/DDBJ whole genome shotgun (WGS) entry which is preliminary data.</text>
</comment>
<evidence type="ECO:0000313" key="2">
    <source>
        <dbReference type="Proteomes" id="UP000717328"/>
    </source>
</evidence>
<dbReference type="OrthoDB" id="3364808at2759"/>
<keyword evidence="2" id="KW-1185">Reference proteome</keyword>
<reference evidence="1" key="1">
    <citation type="submission" date="2021-02" db="EMBL/GenBank/DDBJ databases">
        <authorList>
            <person name="Nieuwenhuis M."/>
            <person name="Van De Peppel L.J.J."/>
        </authorList>
    </citation>
    <scope>NUCLEOTIDE SEQUENCE</scope>
    <source>
        <strain evidence="1">D49</strain>
    </source>
</reference>
<name>A0A9P7KH43_9AGAR</name>
<dbReference type="AlphaFoldDB" id="A0A9P7KH43"/>
<gene>
    <name evidence="1" type="ORF">H0H81_004717</name>
</gene>